<dbReference type="FlyBase" id="FBgn0036165">
    <property type="gene designation" value="chrb"/>
</dbReference>
<protein>
    <submittedName>
        <fullName evidence="1">LD32080p</fullName>
    </submittedName>
</protein>
<evidence type="ECO:0000313" key="2">
    <source>
        <dbReference type="FlyBase" id="FBgn0036165"/>
    </source>
</evidence>
<evidence type="ECO:0000313" key="1">
    <source>
        <dbReference type="EMBL" id="AAL25440.1"/>
    </source>
</evidence>
<gene>
    <name evidence="2" type="primary">chrb</name>
    <name evidence="1" type="synonym">charybde</name>
    <name evidence="2" type="ORF">CG7533</name>
</gene>
<dbReference type="OrthoDB" id="10018535at2759"/>
<dbReference type="EMBL" id="AY060401">
    <property type="protein sequence ID" value="AAL25440.1"/>
    <property type="molecule type" value="mRNA"/>
</dbReference>
<dbReference type="AlphaFoldDB" id="Q95T00"/>
<dbReference type="AGR" id="FB:FBgn0036165"/>
<reference evidence="1" key="1">
    <citation type="submission" date="2001-10" db="EMBL/GenBank/DDBJ databases">
        <authorList>
            <person name="Stapleton M."/>
            <person name="Brokstein P."/>
            <person name="Hong L."/>
            <person name="Agbayani A."/>
            <person name="Carlson J."/>
            <person name="Champe M."/>
            <person name="Chavez C."/>
            <person name="Dorsett V."/>
            <person name="Farfan D."/>
            <person name="Frise E."/>
            <person name="George R."/>
            <person name="Gonzalez M."/>
            <person name="Guarin H."/>
            <person name="Li P."/>
            <person name="Liao G."/>
            <person name="Miranda A."/>
            <person name="Mungall C.J."/>
            <person name="Nunoo J."/>
            <person name="Pacleb J."/>
            <person name="Paragas V."/>
            <person name="Park S."/>
            <person name="Phouanenavong S."/>
            <person name="Wan K."/>
            <person name="Yu C."/>
            <person name="Lewis S.E."/>
            <person name="Rubin G.M."/>
            <person name="Celniker S."/>
        </authorList>
    </citation>
    <scope>NUCLEOTIDE SEQUENCE</scope>
    <source>
        <strain evidence="1">Berkeley</strain>
    </source>
</reference>
<accession>Q95T00</accession>
<organism evidence="1">
    <name type="scientific">Drosophila melanogaster</name>
    <name type="common">Fruit fly</name>
    <dbReference type="NCBI Taxonomy" id="7227"/>
    <lineage>
        <taxon>Eukaryota</taxon>
        <taxon>Metazoa</taxon>
        <taxon>Ecdysozoa</taxon>
        <taxon>Arthropoda</taxon>
        <taxon>Hexapoda</taxon>
        <taxon>Insecta</taxon>
        <taxon>Pterygota</taxon>
        <taxon>Neoptera</taxon>
        <taxon>Endopterygota</taxon>
        <taxon>Diptera</taxon>
        <taxon>Brachycera</taxon>
        <taxon>Muscomorpha</taxon>
        <taxon>Ephydroidea</taxon>
        <taxon>Drosophilidae</taxon>
        <taxon>Drosophila</taxon>
        <taxon>Sophophora</taxon>
    </lineage>
</organism>
<name>Q95T00_DROME</name>
<proteinExistence type="evidence at transcript level"/>
<sequence>MNIDKRIHTHEYTHIHKEINCRKFEYHGNYFEILFLIPTFVKSVPSNLTENTKLLLLK</sequence>